<accession>A0AAV7ZQ29</accession>
<feature type="compositionally biased region" description="Basic and acidic residues" evidence="1">
    <location>
        <begin position="98"/>
        <end position="112"/>
    </location>
</feature>
<comment type="caution">
    <text evidence="2">The sequence shown here is derived from an EMBL/GenBank/DDBJ whole genome shotgun (WGS) entry which is preliminary data.</text>
</comment>
<dbReference type="Proteomes" id="UP001146793">
    <property type="component" value="Unassembled WGS sequence"/>
</dbReference>
<feature type="region of interest" description="Disordered" evidence="1">
    <location>
        <begin position="93"/>
        <end position="112"/>
    </location>
</feature>
<evidence type="ECO:0000256" key="1">
    <source>
        <dbReference type="SAM" id="MobiDB-lite"/>
    </source>
</evidence>
<sequence>MFDQNFYFVSSEQTIDERLSMAKNNLIMNQRTLRLPMIVEPKITLMSNSRVRILDPDIKYKRKKKRNLKRSLYYEKDALESYFTKHQKQGSLQLYQQKKKENENEKEKEKRDRYFVQKIQTKRSYKIKSKSQEVNIQQSREKQFSKRNFLNKLQPLVTPGEPKRSQIDLLDIPPSVVIPWISLNLGKPIIQRKVRKKNLETVFNSFDSPKKKEDSSEILTSVLFDLNVVNNVINMANKGKTDVHLGQKALKLLARQRQCLTQIEKLKFFIGTQYDSIFDSTDFPSFDIVPKIENPFAKSKTPKKQNKKWKNNLANVTNNSSLSSKIFTSSNSSVSSYPNSIPTQPSIILNKPTQKQTQYLEQIINTHREDINIKPNSNDNDNFAIWDILPNLTSTKNNNQSENNIPKKNPRKRNHID</sequence>
<dbReference type="AlphaFoldDB" id="A0AAV7ZQ29"/>
<name>A0AAV7ZQ29_9EUKA</name>
<feature type="region of interest" description="Disordered" evidence="1">
    <location>
        <begin position="393"/>
        <end position="417"/>
    </location>
</feature>
<evidence type="ECO:0000313" key="3">
    <source>
        <dbReference type="Proteomes" id="UP001146793"/>
    </source>
</evidence>
<feature type="compositionally biased region" description="Basic residues" evidence="1">
    <location>
        <begin position="408"/>
        <end position="417"/>
    </location>
</feature>
<dbReference type="EMBL" id="JANTQA010000023">
    <property type="protein sequence ID" value="KAJ3444106.1"/>
    <property type="molecule type" value="Genomic_DNA"/>
</dbReference>
<gene>
    <name evidence="2" type="ORF">M0812_09956</name>
</gene>
<protein>
    <submittedName>
        <fullName evidence="2">Uncharacterized protein</fullName>
    </submittedName>
</protein>
<feature type="compositionally biased region" description="Polar residues" evidence="1">
    <location>
        <begin position="393"/>
        <end position="402"/>
    </location>
</feature>
<organism evidence="2 3">
    <name type="scientific">Anaeramoeba flamelloides</name>
    <dbReference type="NCBI Taxonomy" id="1746091"/>
    <lineage>
        <taxon>Eukaryota</taxon>
        <taxon>Metamonada</taxon>
        <taxon>Anaeramoebidae</taxon>
        <taxon>Anaeramoeba</taxon>
    </lineage>
</organism>
<proteinExistence type="predicted"/>
<reference evidence="2" key="1">
    <citation type="submission" date="2022-08" db="EMBL/GenBank/DDBJ databases">
        <title>Novel sulphate-reducing endosymbionts in the free-living metamonad Anaeramoeba.</title>
        <authorList>
            <person name="Jerlstrom-Hultqvist J."/>
            <person name="Cepicka I."/>
            <person name="Gallot-Lavallee L."/>
            <person name="Salas-Leiva D."/>
            <person name="Curtis B.A."/>
            <person name="Zahonova K."/>
            <person name="Pipaliya S."/>
            <person name="Dacks J."/>
            <person name="Roger A.J."/>
        </authorList>
    </citation>
    <scope>NUCLEOTIDE SEQUENCE</scope>
    <source>
        <strain evidence="2">Busselton2</strain>
    </source>
</reference>
<evidence type="ECO:0000313" key="2">
    <source>
        <dbReference type="EMBL" id="KAJ3444106.1"/>
    </source>
</evidence>